<keyword evidence="6" id="KW-1185">Reference proteome</keyword>
<keyword evidence="2" id="KW-0732">Signal</keyword>
<dbReference type="CDD" id="cd02248">
    <property type="entry name" value="Peptidase_C1A"/>
    <property type="match status" value="1"/>
</dbReference>
<evidence type="ECO:0000259" key="3">
    <source>
        <dbReference type="SMART" id="SM00645"/>
    </source>
</evidence>
<feature type="signal peptide" evidence="2">
    <location>
        <begin position="1"/>
        <end position="16"/>
    </location>
</feature>
<dbReference type="EMBL" id="MTYJ01000451">
    <property type="protein sequence ID" value="OWA54744.1"/>
    <property type="molecule type" value="Genomic_DNA"/>
</dbReference>
<dbReference type="SMART" id="SM00848">
    <property type="entry name" value="Inhibitor_I29"/>
    <property type="match status" value="1"/>
</dbReference>
<evidence type="ECO:0000259" key="4">
    <source>
        <dbReference type="SMART" id="SM00848"/>
    </source>
</evidence>
<dbReference type="InterPro" id="IPR038765">
    <property type="entry name" value="Papain-like_cys_pep_sf"/>
</dbReference>
<sequence>MMNLTIIMIVLGAAAGVRLELSDDWTAYKSHHGKVCDGTEESVRRSAWEVNLSIIRHHNIRAELGEFTFKLGMNKFGDLLTPTWSLEGVEAESDYPYTAVASPCAHNISKNAARNYGGFVDVSQDEGALIAAIAMQGPVSVFVDASQPSFQLYASGIYNEPNCLERNPNHAMLAVGYGCAGGTPEEAYSYISLEGLESEADYPYAAVIQQCVHNISKNVAFEAGYGTIGDETSLTKFVGNYAPVSVMVDASPASFQNYQSDSYNDPTCEQTGTHGMLVVGYGVDAIVSNSFGTTWGVNGYMYLARDGQNHCGVASDASYPILPLGPPNK</sequence>
<dbReference type="InterPro" id="IPR013201">
    <property type="entry name" value="Prot_inhib_I29"/>
</dbReference>
<accession>A0A9X6NRL2</accession>
<comment type="similarity">
    <text evidence="1">Belongs to the peptidase C1 family.</text>
</comment>
<dbReference type="InterPro" id="IPR025660">
    <property type="entry name" value="Pept_his_AS"/>
</dbReference>
<organism evidence="5 6">
    <name type="scientific">Hypsibius exemplaris</name>
    <name type="common">Freshwater tardigrade</name>
    <dbReference type="NCBI Taxonomy" id="2072580"/>
    <lineage>
        <taxon>Eukaryota</taxon>
        <taxon>Metazoa</taxon>
        <taxon>Ecdysozoa</taxon>
        <taxon>Tardigrada</taxon>
        <taxon>Eutardigrada</taxon>
        <taxon>Parachela</taxon>
        <taxon>Hypsibioidea</taxon>
        <taxon>Hypsibiidae</taxon>
        <taxon>Hypsibius</taxon>
    </lineage>
</organism>
<dbReference type="Pfam" id="PF08246">
    <property type="entry name" value="Inhibitor_I29"/>
    <property type="match status" value="1"/>
</dbReference>
<dbReference type="Pfam" id="PF00112">
    <property type="entry name" value="Peptidase_C1"/>
    <property type="match status" value="1"/>
</dbReference>
<feature type="chain" id="PRO_5040999546" evidence="2">
    <location>
        <begin position="17"/>
        <end position="329"/>
    </location>
</feature>
<dbReference type="OrthoDB" id="10253408at2759"/>
<reference evidence="6" key="1">
    <citation type="submission" date="2017-01" db="EMBL/GenBank/DDBJ databases">
        <title>Comparative genomics of anhydrobiosis in the tardigrade Hypsibius dujardini.</title>
        <authorList>
            <person name="Yoshida Y."/>
            <person name="Koutsovoulos G."/>
            <person name="Laetsch D."/>
            <person name="Stevens L."/>
            <person name="Kumar S."/>
            <person name="Horikawa D."/>
            <person name="Ishino K."/>
            <person name="Komine S."/>
            <person name="Tomita M."/>
            <person name="Blaxter M."/>
            <person name="Arakawa K."/>
        </authorList>
    </citation>
    <scope>NUCLEOTIDE SEQUENCE [LARGE SCALE GENOMIC DNA]</scope>
    <source>
        <strain evidence="6">Z151</strain>
    </source>
</reference>
<dbReference type="InterPro" id="IPR013128">
    <property type="entry name" value="Peptidase_C1A"/>
</dbReference>
<evidence type="ECO:0000313" key="5">
    <source>
        <dbReference type="EMBL" id="OWA54744.1"/>
    </source>
</evidence>
<protein>
    <submittedName>
        <fullName evidence="5">Cathepsin L2</fullName>
    </submittedName>
</protein>
<dbReference type="PANTHER" id="PTHR12411">
    <property type="entry name" value="CYSTEINE PROTEASE FAMILY C1-RELATED"/>
    <property type="match status" value="1"/>
</dbReference>
<feature type="domain" description="Cathepsin propeptide inhibitor" evidence="4">
    <location>
        <begin position="25"/>
        <end position="84"/>
    </location>
</feature>
<evidence type="ECO:0000256" key="2">
    <source>
        <dbReference type="SAM" id="SignalP"/>
    </source>
</evidence>
<comment type="caution">
    <text evidence="5">The sequence shown here is derived from an EMBL/GenBank/DDBJ whole genome shotgun (WGS) entry which is preliminary data.</text>
</comment>
<evidence type="ECO:0000313" key="6">
    <source>
        <dbReference type="Proteomes" id="UP000192578"/>
    </source>
</evidence>
<evidence type="ECO:0000256" key="1">
    <source>
        <dbReference type="ARBA" id="ARBA00008455"/>
    </source>
</evidence>
<dbReference type="GO" id="GO:0006508">
    <property type="term" value="P:proteolysis"/>
    <property type="evidence" value="ECO:0007669"/>
    <property type="project" value="InterPro"/>
</dbReference>
<dbReference type="GO" id="GO:0008234">
    <property type="term" value="F:cysteine-type peptidase activity"/>
    <property type="evidence" value="ECO:0007669"/>
    <property type="project" value="InterPro"/>
</dbReference>
<proteinExistence type="inferred from homology"/>
<dbReference type="Gene3D" id="3.90.70.10">
    <property type="entry name" value="Cysteine proteinases"/>
    <property type="match status" value="2"/>
</dbReference>
<dbReference type="Proteomes" id="UP000192578">
    <property type="component" value="Unassembled WGS sequence"/>
</dbReference>
<dbReference type="PROSITE" id="PS00639">
    <property type="entry name" value="THIOL_PROTEASE_HIS"/>
    <property type="match status" value="1"/>
</dbReference>
<dbReference type="Gene3D" id="1.10.287.2250">
    <property type="match status" value="1"/>
</dbReference>
<name>A0A9X6NRL2_HYPEX</name>
<feature type="domain" description="Peptidase C1A papain C-terminal" evidence="3">
    <location>
        <begin position="116"/>
        <end position="321"/>
    </location>
</feature>
<dbReference type="InterPro" id="IPR039417">
    <property type="entry name" value="Peptidase_C1A_papain-like"/>
</dbReference>
<dbReference type="SUPFAM" id="SSF54001">
    <property type="entry name" value="Cysteine proteinases"/>
    <property type="match status" value="2"/>
</dbReference>
<gene>
    <name evidence="5" type="ORF">BV898_19143</name>
</gene>
<dbReference type="SMART" id="SM00645">
    <property type="entry name" value="Pept_C1"/>
    <property type="match status" value="1"/>
</dbReference>
<dbReference type="InterPro" id="IPR000668">
    <property type="entry name" value="Peptidase_C1A_C"/>
</dbReference>
<dbReference type="AlphaFoldDB" id="A0A9X6NRL2"/>